<protein>
    <submittedName>
        <fullName evidence="1">DUF861 domain-containing protein</fullName>
    </submittedName>
</protein>
<dbReference type="RefSeq" id="WP_206583289.1">
    <property type="nucleotide sequence ID" value="NZ_JAFJZZ010000009.1"/>
</dbReference>
<organism evidence="1 2">
    <name type="scientific">Clostridium aminobutyricum</name>
    <dbReference type="NCBI Taxonomy" id="33953"/>
    <lineage>
        <taxon>Bacteria</taxon>
        <taxon>Bacillati</taxon>
        <taxon>Bacillota</taxon>
        <taxon>Clostridia</taxon>
        <taxon>Eubacteriales</taxon>
        <taxon>Clostridiaceae</taxon>
        <taxon>Clostridium</taxon>
    </lineage>
</organism>
<evidence type="ECO:0000313" key="2">
    <source>
        <dbReference type="Proteomes" id="UP000664545"/>
    </source>
</evidence>
<dbReference type="PANTHER" id="PTHR36169:SF1">
    <property type="entry name" value="ACETATE KINASE EUTQ"/>
    <property type="match status" value="1"/>
</dbReference>
<accession>A0A939IKB9</accession>
<gene>
    <name evidence="1" type="ORF">JYB65_13865</name>
</gene>
<comment type="caution">
    <text evidence="1">The sequence shown here is derived from an EMBL/GenBank/DDBJ whole genome shotgun (WGS) entry which is preliminary data.</text>
</comment>
<reference evidence="1" key="1">
    <citation type="submission" date="2021-02" db="EMBL/GenBank/DDBJ databases">
        <title>Abyssanaerobacter marinus gen.nov., sp., nov, anaerobic bacterium isolated from the Onnuri vent field of Indian Ocean and suggestion of Mogibacteriaceae fam. nov., and proposal of reclassification of ambiguous this family's genus member.</title>
        <authorList>
            <person name="Kim Y.J."/>
            <person name="Yang J.-A."/>
        </authorList>
    </citation>
    <scope>NUCLEOTIDE SEQUENCE</scope>
    <source>
        <strain evidence="1">DSM 2634</strain>
    </source>
</reference>
<dbReference type="InterPro" id="IPR014710">
    <property type="entry name" value="RmlC-like_jellyroll"/>
</dbReference>
<dbReference type="SUPFAM" id="SSF51182">
    <property type="entry name" value="RmlC-like cupins"/>
    <property type="match status" value="1"/>
</dbReference>
<dbReference type="PANTHER" id="PTHR36169">
    <property type="entry name" value="ETHANOLAMINE UTILIZATION PROTEIN EUTQ"/>
    <property type="match status" value="1"/>
</dbReference>
<name>A0A939IKB9_CLOAM</name>
<dbReference type="InterPro" id="IPR010424">
    <property type="entry name" value="EutQ"/>
</dbReference>
<dbReference type="Gene3D" id="2.60.120.10">
    <property type="entry name" value="Jelly Rolls"/>
    <property type="match status" value="1"/>
</dbReference>
<evidence type="ECO:0000313" key="1">
    <source>
        <dbReference type="EMBL" id="MBN7774449.1"/>
    </source>
</evidence>
<sequence length="210" mass="22948">MKKLICAKEIEEFAKQGKKVFYMDSDTIITPAAQDAAQASGVEFSTQTDCCKVKSSEPMKTGDGEISSEMIYSVLKALADQGQLSGVLENISCGPYIAEKDKCGLKIVRGNSVKYEVLDTGNPKDKVFYQEIINADDGCSMNAGFITIETCNFDWECACQELYYVVEGTLTVAAEDKTYTAYAGDAVFFPKGAKVTFGSPNKMKAFYATY</sequence>
<dbReference type="EMBL" id="JAFJZZ010000009">
    <property type="protein sequence ID" value="MBN7774449.1"/>
    <property type="molecule type" value="Genomic_DNA"/>
</dbReference>
<proteinExistence type="predicted"/>
<dbReference type="Proteomes" id="UP000664545">
    <property type="component" value="Unassembled WGS sequence"/>
</dbReference>
<dbReference type="Pfam" id="PF06249">
    <property type="entry name" value="EutQ"/>
    <property type="match status" value="1"/>
</dbReference>
<dbReference type="CDD" id="cd02228">
    <property type="entry name" value="cupin_EutQ"/>
    <property type="match status" value="1"/>
</dbReference>
<dbReference type="AlphaFoldDB" id="A0A939IKB9"/>
<dbReference type="InterPro" id="IPR011051">
    <property type="entry name" value="RmlC_Cupin_sf"/>
</dbReference>
<keyword evidence="2" id="KW-1185">Reference proteome</keyword>